<dbReference type="GO" id="GO:0030198">
    <property type="term" value="P:extracellular matrix organization"/>
    <property type="evidence" value="ECO:0007669"/>
    <property type="project" value="TreeGrafter"/>
</dbReference>
<dbReference type="Gene3D" id="3.40.390.10">
    <property type="entry name" value="Collagenase (Catalytic Domain)"/>
    <property type="match status" value="1"/>
</dbReference>
<feature type="chain" id="PRO_5027079058" description="Peptidase M12B domain-containing protein" evidence="13">
    <location>
        <begin position="23"/>
        <end position="827"/>
    </location>
</feature>
<dbReference type="Gene3D" id="2.20.100.10">
    <property type="entry name" value="Thrombospondin type-1 (TSP1) repeat"/>
    <property type="match status" value="1"/>
</dbReference>
<feature type="active site" evidence="11">
    <location>
        <position position="566"/>
    </location>
</feature>
<dbReference type="InterPro" id="IPR036383">
    <property type="entry name" value="TSP1_rpt_sf"/>
</dbReference>
<keyword evidence="13" id="KW-0732">Signal</keyword>
<reference evidence="16" key="1">
    <citation type="submission" date="2020-01" db="EMBL/GenBank/DDBJ databases">
        <title>Draft genome sequence of the Termite Coptotermes fromosanus.</title>
        <authorList>
            <person name="Itakura S."/>
            <person name="Yosikawa Y."/>
            <person name="Umezawa K."/>
        </authorList>
    </citation>
    <scope>NUCLEOTIDE SEQUENCE [LARGE SCALE GENOMIC DNA]</scope>
</reference>
<sequence length="827" mass="92211">MMSLASLCFVTALLWQYHIVTASNMHKSIKDILETLENTDEYDIVFPVVLASGTNTPISRAKRQIESNDVLSARVHDKRDKEDARIFESGTGQELINNAGSKQHTRYVSDNTDSRIKSEVDMNKSQEPSYPVQNTYTQSEEKNGQRGTAESNSGRVENKLVAQRKITNSDGKIDNESFDTGPSVNKPDDVTIIRLKDWILEVKTNPALLVRDGLEVEWVTKGKRESVGSTEICKLQTGIVRGDVNSIVALTTCDNLPIGDSGTGDITGLIQVKGNSYFVQPVVPIEGLNHQHPHLVYRAKKNFKLQDDQDSGTATPSRQASVTNGTKNDSSGADSVLPDCPKRPKRESYWRHNTTELEFSNMTLMEQISSTEETFDLYTVEDPEENPEHSRAIFEHIRKKLEREEEVGYFLDNNLETEDKRRPLDFSVNAPPRWLELALAVDHTVIKFHGREQVQQYILALMNIVSAIYKDPSLDSNLRLVIVRMIFFEDKQDGQVVDGNAKRSLENVNRWNEKLGGQHDMAVWLTRADIGGPSGYAPVSGACDPTRSCTLNRDEGLTSAFIIAHEMAHVLGLTHDGDLAAGNDCIQDAVTGSVMAPMVSATFHHFRWSACSKKEFHSRAAQWPCLRNQPKIGNATHLKSTLQATFSMDEQCRMEFGDGYSLCRTLNLPDPCSHLWCGHVSAPLVCKTKKGPPLEGTECGVNHWCVGGYCVLVDHRRFGFDPVAHNPRDGGWSEWSGWTSCSRTCGFGVTFRSRTCDNPRPAYGGKDCVGKSEEFRICGQAPCPEPIKDFRAQQCARLPYIVPTGGLGHRINNTWLAHEADPSMYTT</sequence>
<evidence type="ECO:0000256" key="5">
    <source>
        <dbReference type="ARBA" id="ARBA00022737"/>
    </source>
</evidence>
<evidence type="ECO:0000256" key="6">
    <source>
        <dbReference type="ARBA" id="ARBA00022801"/>
    </source>
</evidence>
<dbReference type="AlphaFoldDB" id="A0A6L2QAA0"/>
<keyword evidence="4 11" id="KW-0479">Metal-binding</keyword>
<keyword evidence="6" id="KW-0378">Hydrolase</keyword>
<feature type="compositionally biased region" description="Basic and acidic residues" evidence="12">
    <location>
        <begin position="112"/>
        <end position="124"/>
    </location>
</feature>
<dbReference type="InterPro" id="IPR000884">
    <property type="entry name" value="TSP1_rpt"/>
</dbReference>
<dbReference type="GO" id="GO:0031012">
    <property type="term" value="C:extracellular matrix"/>
    <property type="evidence" value="ECO:0007669"/>
    <property type="project" value="TreeGrafter"/>
</dbReference>
<keyword evidence="10" id="KW-0325">Glycoprotein</keyword>
<feature type="domain" description="Peptidase M12B" evidence="14">
    <location>
        <begin position="433"/>
        <end position="630"/>
    </location>
</feature>
<evidence type="ECO:0000256" key="13">
    <source>
        <dbReference type="SAM" id="SignalP"/>
    </source>
</evidence>
<comment type="subcellular location">
    <subcellularLocation>
        <location evidence="1">Secreted</location>
    </subcellularLocation>
</comment>
<dbReference type="PANTHER" id="PTHR13723:SF304">
    <property type="entry name" value="A DISINTEGRIN AND METALLOPROTEINASE WITH THROMBOSPONDIN MOTIFS 2-LIKE PROTEIN"/>
    <property type="match status" value="1"/>
</dbReference>
<keyword evidence="9" id="KW-1015">Disulfide bond</keyword>
<proteinExistence type="predicted"/>
<keyword evidence="2" id="KW-0964">Secreted</keyword>
<feature type="compositionally biased region" description="Basic and acidic residues" evidence="12">
    <location>
        <begin position="340"/>
        <end position="351"/>
    </location>
</feature>
<feature type="compositionally biased region" description="Polar residues" evidence="12">
    <location>
        <begin position="311"/>
        <end position="333"/>
    </location>
</feature>
<evidence type="ECO:0000256" key="7">
    <source>
        <dbReference type="ARBA" id="ARBA00022833"/>
    </source>
</evidence>
<dbReference type="CDD" id="cd04273">
    <property type="entry name" value="ZnMc_ADAMTS_like"/>
    <property type="match status" value="1"/>
</dbReference>
<dbReference type="SUPFAM" id="SSF82895">
    <property type="entry name" value="TSP-1 type 1 repeat"/>
    <property type="match status" value="1"/>
</dbReference>
<evidence type="ECO:0000256" key="8">
    <source>
        <dbReference type="ARBA" id="ARBA00023049"/>
    </source>
</evidence>
<keyword evidence="8" id="KW-0482">Metalloprotease</keyword>
<feature type="compositionally biased region" description="Polar residues" evidence="12">
    <location>
        <begin position="125"/>
        <end position="138"/>
    </location>
</feature>
<feature type="signal peptide" evidence="13">
    <location>
        <begin position="1"/>
        <end position="22"/>
    </location>
</feature>
<protein>
    <recommendedName>
        <fullName evidence="14">Peptidase M12B domain-containing protein</fullName>
    </recommendedName>
</protein>
<evidence type="ECO:0000256" key="11">
    <source>
        <dbReference type="PROSITE-ProRule" id="PRU00276"/>
    </source>
</evidence>
<dbReference type="InterPro" id="IPR001590">
    <property type="entry name" value="Peptidase_M12B"/>
</dbReference>
<dbReference type="GO" id="GO:0046872">
    <property type="term" value="F:metal ion binding"/>
    <property type="evidence" value="ECO:0007669"/>
    <property type="project" value="UniProtKB-KW"/>
</dbReference>
<comment type="caution">
    <text evidence="11">Lacks conserved residue(s) required for the propagation of feature annotation.</text>
</comment>
<dbReference type="GO" id="GO:0006508">
    <property type="term" value="P:proteolysis"/>
    <property type="evidence" value="ECO:0007669"/>
    <property type="project" value="UniProtKB-KW"/>
</dbReference>
<dbReference type="Gene3D" id="3.40.1620.60">
    <property type="match status" value="1"/>
</dbReference>
<dbReference type="OrthoDB" id="5855429at2759"/>
<evidence type="ECO:0000256" key="3">
    <source>
        <dbReference type="ARBA" id="ARBA00022670"/>
    </source>
</evidence>
<feature type="region of interest" description="Disordered" evidence="12">
    <location>
        <begin position="307"/>
        <end position="351"/>
    </location>
</feature>
<dbReference type="PROSITE" id="PS50215">
    <property type="entry name" value="ADAM_MEPRO"/>
    <property type="match status" value="1"/>
</dbReference>
<dbReference type="InterPro" id="IPR050439">
    <property type="entry name" value="ADAMTS_ADAMTS-like"/>
</dbReference>
<evidence type="ECO:0000313" key="16">
    <source>
        <dbReference type="Proteomes" id="UP000502823"/>
    </source>
</evidence>
<dbReference type="PANTHER" id="PTHR13723">
    <property type="entry name" value="ADAMTS A DISINTEGRIN AND METALLOPROTEASE WITH THROMBOSPONDIN MOTIFS PROTEASE"/>
    <property type="match status" value="1"/>
</dbReference>
<dbReference type="PRINTS" id="PR01705">
    <property type="entry name" value="TSP1REPEAT"/>
</dbReference>
<dbReference type="Pfam" id="PF01421">
    <property type="entry name" value="Reprolysin"/>
    <property type="match status" value="1"/>
</dbReference>
<keyword evidence="16" id="KW-1185">Reference proteome</keyword>
<dbReference type="SUPFAM" id="SSF55486">
    <property type="entry name" value="Metalloproteases ('zincins'), catalytic domain"/>
    <property type="match status" value="1"/>
</dbReference>
<dbReference type="Pfam" id="PF17771">
    <property type="entry name" value="ADAMTS_CR_2"/>
    <property type="match status" value="1"/>
</dbReference>
<evidence type="ECO:0000256" key="2">
    <source>
        <dbReference type="ARBA" id="ARBA00022525"/>
    </source>
</evidence>
<dbReference type="InterPro" id="IPR024079">
    <property type="entry name" value="MetalloPept_cat_dom_sf"/>
</dbReference>
<feature type="binding site" evidence="11">
    <location>
        <position position="565"/>
    </location>
    <ligand>
        <name>Zn(2+)</name>
        <dbReference type="ChEBI" id="CHEBI:29105"/>
        <note>catalytic</note>
    </ligand>
</feature>
<dbReference type="GO" id="GO:0004222">
    <property type="term" value="F:metalloendopeptidase activity"/>
    <property type="evidence" value="ECO:0007669"/>
    <property type="project" value="InterPro"/>
</dbReference>
<evidence type="ECO:0000259" key="14">
    <source>
        <dbReference type="PROSITE" id="PS50215"/>
    </source>
</evidence>
<dbReference type="PROSITE" id="PS50092">
    <property type="entry name" value="TSP1"/>
    <property type="match status" value="1"/>
</dbReference>
<evidence type="ECO:0000256" key="9">
    <source>
        <dbReference type="ARBA" id="ARBA00023157"/>
    </source>
</evidence>
<keyword evidence="3" id="KW-0645">Protease</keyword>
<dbReference type="GO" id="GO:0005576">
    <property type="term" value="C:extracellular region"/>
    <property type="evidence" value="ECO:0007669"/>
    <property type="project" value="UniProtKB-SubCell"/>
</dbReference>
<dbReference type="FunFam" id="2.20.100.10:FF:000007">
    <property type="entry name" value="Thrombospondin 1"/>
    <property type="match status" value="1"/>
</dbReference>
<keyword evidence="7 11" id="KW-0862">Zinc</keyword>
<evidence type="ECO:0000256" key="10">
    <source>
        <dbReference type="ARBA" id="ARBA00023180"/>
    </source>
</evidence>
<accession>A0A6L2QAA0</accession>
<dbReference type="EMBL" id="BLKM01002298">
    <property type="protein sequence ID" value="GFG40572.1"/>
    <property type="molecule type" value="Genomic_DNA"/>
</dbReference>
<dbReference type="InterPro" id="IPR041645">
    <property type="entry name" value="ADAMTS_CR_2"/>
</dbReference>
<dbReference type="Pfam" id="PF00090">
    <property type="entry name" value="TSP_1"/>
    <property type="match status" value="1"/>
</dbReference>
<feature type="compositionally biased region" description="Polar residues" evidence="12">
    <location>
        <begin position="90"/>
        <end position="111"/>
    </location>
</feature>
<organism evidence="15 16">
    <name type="scientific">Coptotermes formosanus</name>
    <name type="common">Formosan subterranean termite</name>
    <dbReference type="NCBI Taxonomy" id="36987"/>
    <lineage>
        <taxon>Eukaryota</taxon>
        <taxon>Metazoa</taxon>
        <taxon>Ecdysozoa</taxon>
        <taxon>Arthropoda</taxon>
        <taxon>Hexapoda</taxon>
        <taxon>Insecta</taxon>
        <taxon>Pterygota</taxon>
        <taxon>Neoptera</taxon>
        <taxon>Polyneoptera</taxon>
        <taxon>Dictyoptera</taxon>
        <taxon>Blattodea</taxon>
        <taxon>Blattoidea</taxon>
        <taxon>Termitoidae</taxon>
        <taxon>Rhinotermitidae</taxon>
        <taxon>Coptotermes</taxon>
    </lineage>
</organism>
<dbReference type="SMART" id="SM00209">
    <property type="entry name" value="TSP1"/>
    <property type="match status" value="1"/>
</dbReference>
<dbReference type="InParanoid" id="A0A6L2QAA0"/>
<feature type="binding site" evidence="11">
    <location>
        <position position="569"/>
    </location>
    <ligand>
        <name>Zn(2+)</name>
        <dbReference type="ChEBI" id="CHEBI:29105"/>
        <note>catalytic</note>
    </ligand>
</feature>
<name>A0A6L2QAA0_COPFO</name>
<feature type="binding site" evidence="11">
    <location>
        <position position="575"/>
    </location>
    <ligand>
        <name>Zn(2+)</name>
        <dbReference type="ChEBI" id="CHEBI:29105"/>
        <note>catalytic</note>
    </ligand>
</feature>
<evidence type="ECO:0000313" key="15">
    <source>
        <dbReference type="EMBL" id="GFG40572.1"/>
    </source>
</evidence>
<gene>
    <name evidence="15" type="ORF">Cfor_04494</name>
</gene>
<feature type="compositionally biased region" description="Polar residues" evidence="12">
    <location>
        <begin position="145"/>
        <end position="155"/>
    </location>
</feature>
<feature type="region of interest" description="Disordered" evidence="12">
    <location>
        <begin position="88"/>
        <end position="158"/>
    </location>
</feature>
<evidence type="ECO:0000256" key="1">
    <source>
        <dbReference type="ARBA" id="ARBA00004613"/>
    </source>
</evidence>
<evidence type="ECO:0000256" key="12">
    <source>
        <dbReference type="SAM" id="MobiDB-lite"/>
    </source>
</evidence>
<comment type="caution">
    <text evidence="15">The sequence shown here is derived from an EMBL/GenBank/DDBJ whole genome shotgun (WGS) entry which is preliminary data.</text>
</comment>
<dbReference type="Proteomes" id="UP000502823">
    <property type="component" value="Unassembled WGS sequence"/>
</dbReference>
<evidence type="ECO:0000256" key="4">
    <source>
        <dbReference type="ARBA" id="ARBA00022723"/>
    </source>
</evidence>
<keyword evidence="5" id="KW-0677">Repeat</keyword>